<dbReference type="EnsemblMetazoa" id="G2989.1">
    <property type="protein sequence ID" value="G2989.1:cds"/>
    <property type="gene ID" value="G2989"/>
</dbReference>
<accession>A0A8W8LVE7</accession>
<feature type="region of interest" description="Disordered" evidence="1">
    <location>
        <begin position="1"/>
        <end position="61"/>
    </location>
</feature>
<evidence type="ECO:0000313" key="3">
    <source>
        <dbReference type="Proteomes" id="UP000005408"/>
    </source>
</evidence>
<dbReference type="KEGG" id="crg:105335516"/>
<evidence type="ECO:0000313" key="2">
    <source>
        <dbReference type="EnsemblMetazoa" id="G2989.1:cds"/>
    </source>
</evidence>
<sequence length="154" mass="17208">MIKNAGAINLMGSSSSTRKRHSDVTSASRSSPHFGVLALVNRRSPQTEQPKEPSDKDTENAKISVAKLYEQRYRPAFRGIGAQYNDLFQTKPLPKAAARTDVGLVFRVRRSALNIHPFNDTEAPQRIKENTISIMNDNPDLQSICRHFQGKKSS</sequence>
<name>A0A8W8LVE7_MAGGI</name>
<dbReference type="OrthoDB" id="10474911at2759"/>
<organism evidence="2 3">
    <name type="scientific">Magallana gigas</name>
    <name type="common">Pacific oyster</name>
    <name type="synonym">Crassostrea gigas</name>
    <dbReference type="NCBI Taxonomy" id="29159"/>
    <lineage>
        <taxon>Eukaryota</taxon>
        <taxon>Metazoa</taxon>
        <taxon>Spiralia</taxon>
        <taxon>Lophotrochozoa</taxon>
        <taxon>Mollusca</taxon>
        <taxon>Bivalvia</taxon>
        <taxon>Autobranchia</taxon>
        <taxon>Pteriomorphia</taxon>
        <taxon>Ostreida</taxon>
        <taxon>Ostreoidea</taxon>
        <taxon>Ostreidae</taxon>
        <taxon>Magallana</taxon>
    </lineage>
</organism>
<proteinExistence type="predicted"/>
<dbReference type="Proteomes" id="UP000005408">
    <property type="component" value="Unassembled WGS sequence"/>
</dbReference>
<dbReference type="AlphaFoldDB" id="A0A8W8LVE7"/>
<dbReference type="GeneID" id="105335516"/>
<protein>
    <submittedName>
        <fullName evidence="2">Uncharacterized protein</fullName>
    </submittedName>
</protein>
<keyword evidence="3" id="KW-1185">Reference proteome</keyword>
<dbReference type="RefSeq" id="XP_011437728.1">
    <property type="nucleotide sequence ID" value="XM_011439426.4"/>
</dbReference>
<reference evidence="2" key="1">
    <citation type="submission" date="2022-08" db="UniProtKB">
        <authorList>
            <consortium name="EnsemblMetazoa"/>
        </authorList>
    </citation>
    <scope>IDENTIFICATION</scope>
    <source>
        <strain evidence="2">05x7-T-G4-1.051#20</strain>
    </source>
</reference>
<evidence type="ECO:0000256" key="1">
    <source>
        <dbReference type="SAM" id="MobiDB-lite"/>
    </source>
</evidence>
<feature type="compositionally biased region" description="Basic and acidic residues" evidence="1">
    <location>
        <begin position="49"/>
        <end position="60"/>
    </location>
</feature>